<organism evidence="2 3">
    <name type="scientific">Bauldia litoralis</name>
    <dbReference type="NCBI Taxonomy" id="665467"/>
    <lineage>
        <taxon>Bacteria</taxon>
        <taxon>Pseudomonadati</taxon>
        <taxon>Pseudomonadota</taxon>
        <taxon>Alphaproteobacteria</taxon>
        <taxon>Hyphomicrobiales</taxon>
        <taxon>Kaistiaceae</taxon>
        <taxon>Bauldia</taxon>
    </lineage>
</organism>
<dbReference type="RefSeq" id="WP_090874561.1">
    <property type="nucleotide sequence ID" value="NZ_FMXQ01000001.1"/>
</dbReference>
<reference evidence="2 3" key="1">
    <citation type="submission" date="2016-10" db="EMBL/GenBank/DDBJ databases">
        <authorList>
            <person name="de Groot N.N."/>
        </authorList>
    </citation>
    <scope>NUCLEOTIDE SEQUENCE [LARGE SCALE GENOMIC DNA]</scope>
    <source>
        <strain evidence="2 3">ATCC 35022</strain>
    </source>
</reference>
<gene>
    <name evidence="2" type="ORF">SAMN02982931_00441</name>
</gene>
<evidence type="ECO:0000313" key="3">
    <source>
        <dbReference type="Proteomes" id="UP000199071"/>
    </source>
</evidence>
<name>A0A1G6AC42_9HYPH</name>
<protein>
    <submittedName>
        <fullName evidence="2">Uncharacterized protein</fullName>
    </submittedName>
</protein>
<sequence>MFMRIALFFLALIATLAPVEAGGGKRLFGSEIRLALSGVTLDGVYSDSLFFSETYFEDGLIRYHDVNGADSGEWTIEDDTFCTFYESLNGACFFVERHGANCFSFFEALEDDNGRIRPAADWTSRGWNRDEDPTCPTPPEAEI</sequence>
<dbReference type="EMBL" id="FMXQ01000001">
    <property type="protein sequence ID" value="SDB06015.1"/>
    <property type="molecule type" value="Genomic_DNA"/>
</dbReference>
<accession>A0A1G6AC42</accession>
<keyword evidence="3" id="KW-1185">Reference proteome</keyword>
<feature type="region of interest" description="Disordered" evidence="1">
    <location>
        <begin position="120"/>
        <end position="143"/>
    </location>
</feature>
<evidence type="ECO:0000313" key="2">
    <source>
        <dbReference type="EMBL" id="SDB06015.1"/>
    </source>
</evidence>
<dbReference type="AlphaFoldDB" id="A0A1G6AC42"/>
<evidence type="ECO:0000256" key="1">
    <source>
        <dbReference type="SAM" id="MobiDB-lite"/>
    </source>
</evidence>
<dbReference type="OrthoDB" id="7932891at2"/>
<dbReference type="Proteomes" id="UP000199071">
    <property type="component" value="Unassembled WGS sequence"/>
</dbReference>
<proteinExistence type="predicted"/>